<reference evidence="1" key="2">
    <citation type="journal article" date="2015" name="Data Brief">
        <title>Shoot transcriptome of the giant reed, Arundo donax.</title>
        <authorList>
            <person name="Barrero R.A."/>
            <person name="Guerrero F.D."/>
            <person name="Moolhuijzen P."/>
            <person name="Goolsby J.A."/>
            <person name="Tidwell J."/>
            <person name="Bellgard S.E."/>
            <person name="Bellgard M.I."/>
        </authorList>
    </citation>
    <scope>NUCLEOTIDE SEQUENCE</scope>
    <source>
        <tissue evidence="1">Shoot tissue taken approximately 20 cm above the soil surface</tissue>
    </source>
</reference>
<accession>A0A0A8YJK8</accession>
<dbReference type="EMBL" id="GBRH01271121">
    <property type="protein sequence ID" value="JAD26774.1"/>
    <property type="molecule type" value="Transcribed_RNA"/>
</dbReference>
<name>A0A0A8YJK8_ARUDO</name>
<protein>
    <submittedName>
        <fullName evidence="1">Uncharacterized protein</fullName>
    </submittedName>
</protein>
<reference evidence="1" key="1">
    <citation type="submission" date="2014-09" db="EMBL/GenBank/DDBJ databases">
        <authorList>
            <person name="Magalhaes I.L.F."/>
            <person name="Oliveira U."/>
            <person name="Santos F.R."/>
            <person name="Vidigal T.H.D.A."/>
            <person name="Brescovit A.D."/>
            <person name="Santos A.J."/>
        </authorList>
    </citation>
    <scope>NUCLEOTIDE SEQUENCE</scope>
    <source>
        <tissue evidence="1">Shoot tissue taken approximately 20 cm above the soil surface</tissue>
    </source>
</reference>
<proteinExistence type="predicted"/>
<dbReference type="AlphaFoldDB" id="A0A0A8YJK8"/>
<evidence type="ECO:0000313" key="1">
    <source>
        <dbReference type="EMBL" id="JAD26774.1"/>
    </source>
</evidence>
<organism evidence="1">
    <name type="scientific">Arundo donax</name>
    <name type="common">Giant reed</name>
    <name type="synonym">Donax arundinaceus</name>
    <dbReference type="NCBI Taxonomy" id="35708"/>
    <lineage>
        <taxon>Eukaryota</taxon>
        <taxon>Viridiplantae</taxon>
        <taxon>Streptophyta</taxon>
        <taxon>Embryophyta</taxon>
        <taxon>Tracheophyta</taxon>
        <taxon>Spermatophyta</taxon>
        <taxon>Magnoliopsida</taxon>
        <taxon>Liliopsida</taxon>
        <taxon>Poales</taxon>
        <taxon>Poaceae</taxon>
        <taxon>PACMAD clade</taxon>
        <taxon>Arundinoideae</taxon>
        <taxon>Arundineae</taxon>
        <taxon>Arundo</taxon>
    </lineage>
</organism>
<sequence length="47" mass="5677">MFLHIPMKELEIFYTQHFLVSLPTYLLCWNWPVENLKLDHISCIVSL</sequence>